<name>A0A1M5V6H8_9CLOT</name>
<dbReference type="InterPro" id="IPR024478">
    <property type="entry name" value="HlyB_4HB_MCP"/>
</dbReference>
<dbReference type="EMBL" id="FQXM01000010">
    <property type="protein sequence ID" value="SHH70825.1"/>
    <property type="molecule type" value="Genomic_DNA"/>
</dbReference>
<dbReference type="SMART" id="SM00304">
    <property type="entry name" value="HAMP"/>
    <property type="match status" value="1"/>
</dbReference>
<dbReference type="PANTHER" id="PTHR43531">
    <property type="entry name" value="PROTEIN ICFG"/>
    <property type="match status" value="1"/>
</dbReference>
<evidence type="ECO:0000259" key="5">
    <source>
        <dbReference type="PROSITE" id="PS50111"/>
    </source>
</evidence>
<dbReference type="PROSITE" id="PS50885">
    <property type="entry name" value="HAMP"/>
    <property type="match status" value="1"/>
</dbReference>
<dbReference type="Proteomes" id="UP000184447">
    <property type="component" value="Unassembled WGS sequence"/>
</dbReference>
<dbReference type="Gene3D" id="1.10.287.950">
    <property type="entry name" value="Methyl-accepting chemotaxis protein"/>
    <property type="match status" value="1"/>
</dbReference>
<keyword evidence="4" id="KW-1133">Transmembrane helix</keyword>
<dbReference type="GO" id="GO:0007165">
    <property type="term" value="P:signal transduction"/>
    <property type="evidence" value="ECO:0007669"/>
    <property type="project" value="UniProtKB-KW"/>
</dbReference>
<dbReference type="InterPro" id="IPR003660">
    <property type="entry name" value="HAMP_dom"/>
</dbReference>
<dbReference type="Pfam" id="PF12729">
    <property type="entry name" value="4HB_MCP_1"/>
    <property type="match status" value="1"/>
</dbReference>
<sequence>MKHFRNLKIKTKLISSYLLIAFMGTIIGGVGLLAITNTNKKMDEITKVSFPATTALLAIAEAQASMNSVEKALLSDKVTGYIRDNQYTNFDLKLKEAEESLDIYGELPKTKNEEYEWDKFLVAWEEWREDVDKIIALAKEYDQLSIADFEARKSKLELMARISSDTNMLSYIKVSSSLKRLIVMNNVTVANTNLEVNSTSRLSIIILIVTIIVGFSLSIVLAFFIARVINKPIKKVLKAADKIAQGELDVHLDVNSKDEIGEMAKTFQLMVNNLNETMTDINFVSEQVADKANQLSNSSSFLAQGATEQASSIEQLTTSIEEISAQIKNNALNTSKAKNITNKVQDNVSKGNIEMQKLLVAIDEITISSNNISKIIKVIDGIAFQTNILALNAAVEAARAGQHGKGFAVVAEEVRNLAVRSSNAAKETASLIENSLNNVKYGIKTANITAEALNEIVDGSKEVDKLIGGIAIASNEQSIAINQVNQGIMQITNVVQAISATAEETAASSEELSSQSVTLKEKVSTFKLKSITESLSNFDIENESTLEEQEILSEEKLLIECEE</sequence>
<dbReference type="Gene3D" id="6.10.340.10">
    <property type="match status" value="1"/>
</dbReference>
<comment type="similarity">
    <text evidence="2">Belongs to the methyl-accepting chemotaxis (MCP) protein family.</text>
</comment>
<feature type="domain" description="HAMP" evidence="6">
    <location>
        <begin position="227"/>
        <end position="279"/>
    </location>
</feature>
<dbReference type="GO" id="GO:0005886">
    <property type="term" value="C:plasma membrane"/>
    <property type="evidence" value="ECO:0007669"/>
    <property type="project" value="TreeGrafter"/>
</dbReference>
<dbReference type="PRINTS" id="PR00260">
    <property type="entry name" value="CHEMTRNSDUCR"/>
</dbReference>
<dbReference type="PROSITE" id="PS50111">
    <property type="entry name" value="CHEMOTAXIS_TRANSDUC_2"/>
    <property type="match status" value="1"/>
</dbReference>
<feature type="transmembrane region" description="Helical" evidence="4">
    <location>
        <begin position="202"/>
        <end position="225"/>
    </location>
</feature>
<dbReference type="Pfam" id="PF00672">
    <property type="entry name" value="HAMP"/>
    <property type="match status" value="1"/>
</dbReference>
<dbReference type="OrthoDB" id="1887545at2"/>
<protein>
    <submittedName>
        <fullName evidence="7">Methyl-accepting chemotaxis protein</fullName>
    </submittedName>
</protein>
<keyword evidence="8" id="KW-1185">Reference proteome</keyword>
<evidence type="ECO:0000313" key="8">
    <source>
        <dbReference type="Proteomes" id="UP000184447"/>
    </source>
</evidence>
<keyword evidence="1" id="KW-0145">Chemotaxis</keyword>
<dbReference type="PANTHER" id="PTHR43531:SF11">
    <property type="entry name" value="METHYL-ACCEPTING CHEMOTAXIS PROTEIN 3"/>
    <property type="match status" value="1"/>
</dbReference>
<dbReference type="Pfam" id="PF00015">
    <property type="entry name" value="MCPsignal"/>
    <property type="match status" value="1"/>
</dbReference>
<keyword evidence="4" id="KW-0472">Membrane</keyword>
<dbReference type="AlphaFoldDB" id="A0A1M5V6H8"/>
<feature type="transmembrane region" description="Helical" evidence="4">
    <location>
        <begin position="12"/>
        <end position="35"/>
    </location>
</feature>
<evidence type="ECO:0000256" key="3">
    <source>
        <dbReference type="PROSITE-ProRule" id="PRU00284"/>
    </source>
</evidence>
<evidence type="ECO:0000256" key="4">
    <source>
        <dbReference type="SAM" id="Phobius"/>
    </source>
</evidence>
<accession>A0A1M5V6H8</accession>
<dbReference type="InterPro" id="IPR004090">
    <property type="entry name" value="Chemotax_Me-accpt_rcpt"/>
</dbReference>
<dbReference type="SUPFAM" id="SSF58104">
    <property type="entry name" value="Methyl-accepting chemotaxis protein (MCP) signaling domain"/>
    <property type="match status" value="1"/>
</dbReference>
<gene>
    <name evidence="7" type="ORF">SAMN02745207_02120</name>
</gene>
<dbReference type="GO" id="GO:0004888">
    <property type="term" value="F:transmembrane signaling receptor activity"/>
    <property type="evidence" value="ECO:0007669"/>
    <property type="project" value="InterPro"/>
</dbReference>
<keyword evidence="3" id="KW-0807">Transducer</keyword>
<dbReference type="FunFam" id="1.10.287.950:FF:000001">
    <property type="entry name" value="Methyl-accepting chemotaxis sensory transducer"/>
    <property type="match status" value="1"/>
</dbReference>
<dbReference type="CDD" id="cd11386">
    <property type="entry name" value="MCP_signal"/>
    <property type="match status" value="1"/>
</dbReference>
<dbReference type="InterPro" id="IPR051310">
    <property type="entry name" value="MCP_chemotaxis"/>
</dbReference>
<dbReference type="SMART" id="SM00283">
    <property type="entry name" value="MA"/>
    <property type="match status" value="1"/>
</dbReference>
<dbReference type="CDD" id="cd06225">
    <property type="entry name" value="HAMP"/>
    <property type="match status" value="1"/>
</dbReference>
<feature type="domain" description="Methyl-accepting transducer" evidence="5">
    <location>
        <begin position="284"/>
        <end position="513"/>
    </location>
</feature>
<dbReference type="InterPro" id="IPR004089">
    <property type="entry name" value="MCPsignal_dom"/>
</dbReference>
<keyword evidence="4" id="KW-0812">Transmembrane</keyword>
<dbReference type="RefSeq" id="WP_073338402.1">
    <property type="nucleotide sequence ID" value="NZ_FQXM01000010.1"/>
</dbReference>
<dbReference type="STRING" id="1121316.SAMN02745207_02120"/>
<dbReference type="GO" id="GO:0006935">
    <property type="term" value="P:chemotaxis"/>
    <property type="evidence" value="ECO:0007669"/>
    <property type="project" value="UniProtKB-KW"/>
</dbReference>
<evidence type="ECO:0000256" key="2">
    <source>
        <dbReference type="ARBA" id="ARBA00029447"/>
    </source>
</evidence>
<proteinExistence type="inferred from homology"/>
<reference evidence="7 8" key="1">
    <citation type="submission" date="2016-11" db="EMBL/GenBank/DDBJ databases">
        <authorList>
            <person name="Jaros S."/>
            <person name="Januszkiewicz K."/>
            <person name="Wedrychowicz H."/>
        </authorList>
    </citation>
    <scope>NUCLEOTIDE SEQUENCE [LARGE SCALE GENOMIC DNA]</scope>
    <source>
        <strain evidence="7 8">DSM 8605</strain>
    </source>
</reference>
<evidence type="ECO:0000256" key="1">
    <source>
        <dbReference type="ARBA" id="ARBA00022500"/>
    </source>
</evidence>
<evidence type="ECO:0000313" key="7">
    <source>
        <dbReference type="EMBL" id="SHH70825.1"/>
    </source>
</evidence>
<evidence type="ECO:0000259" key="6">
    <source>
        <dbReference type="PROSITE" id="PS50885"/>
    </source>
</evidence>
<organism evidence="7 8">
    <name type="scientific">Clostridium grantii DSM 8605</name>
    <dbReference type="NCBI Taxonomy" id="1121316"/>
    <lineage>
        <taxon>Bacteria</taxon>
        <taxon>Bacillati</taxon>
        <taxon>Bacillota</taxon>
        <taxon>Clostridia</taxon>
        <taxon>Eubacteriales</taxon>
        <taxon>Clostridiaceae</taxon>
        <taxon>Clostridium</taxon>
    </lineage>
</organism>